<protein>
    <submittedName>
        <fullName evidence="7">Putative glycosyltransferase</fullName>
    </submittedName>
</protein>
<evidence type="ECO:0000259" key="6">
    <source>
        <dbReference type="Pfam" id="PF00535"/>
    </source>
</evidence>
<evidence type="ECO:0000313" key="8">
    <source>
        <dbReference type="Proteomes" id="UP000013893"/>
    </source>
</evidence>
<dbReference type="InterPro" id="IPR001173">
    <property type="entry name" value="Glyco_trans_2-like"/>
</dbReference>
<dbReference type="SUPFAM" id="SSF53448">
    <property type="entry name" value="Nucleotide-diphospho-sugar transferases"/>
    <property type="match status" value="1"/>
</dbReference>
<organism evidence="7 8">
    <name type="scientific">Candidatus Saccharimonas aalborgensis</name>
    <dbReference type="NCBI Taxonomy" id="1332188"/>
    <lineage>
        <taxon>Bacteria</taxon>
        <taxon>Candidatus Saccharimonadota</taxon>
        <taxon>Candidatus Saccharimonadia</taxon>
        <taxon>Candidatus Saccharimonadales</taxon>
        <taxon>Candidatus Saccharimonadaceae</taxon>
        <taxon>Candidatus Saccharimonas</taxon>
    </lineage>
</organism>
<feature type="domain" description="Glycosyltransferase 2-like" evidence="6">
    <location>
        <begin position="9"/>
        <end position="152"/>
    </location>
</feature>
<dbReference type="AlphaFoldDB" id="R4PWD5"/>
<sequence length="281" mass="31800">MKAISPTLSVIVCAYNEADTIKPCLSSLMEQRKDIDEIIVVDNNSTDDTVAIIKKHFPDITVVHESEQGLIPARNTAFDRATGMVMARVDADAKILPGWAHAIKQHFASHPELWAATGTVYYYDAPLRQLVATLSIFFTSTSNRLTGTATLYGCNMAVTQKAWRAVRKIASTKPRIMEDLDLALAISEKGGKIDYIRDMQIEASIRRLMNTPLLYAKYNFQWLRTYWLRDYHLRACVMAPVAFVSTIGQFGVAPILRRYNPETKRMQWRVAQGQEDRVVPE</sequence>
<dbReference type="HOGENOM" id="CLU_025996_17_0_0"/>
<dbReference type="GO" id="GO:0016757">
    <property type="term" value="F:glycosyltransferase activity"/>
    <property type="evidence" value="ECO:0007669"/>
    <property type="project" value="UniProtKB-KW"/>
</dbReference>
<dbReference type="GO" id="GO:0005886">
    <property type="term" value="C:plasma membrane"/>
    <property type="evidence" value="ECO:0007669"/>
    <property type="project" value="UniProtKB-SubCell"/>
</dbReference>
<dbReference type="Gene3D" id="3.90.550.10">
    <property type="entry name" value="Spore Coat Polysaccharide Biosynthesis Protein SpsA, Chain A"/>
    <property type="match status" value="1"/>
</dbReference>
<evidence type="ECO:0000256" key="1">
    <source>
        <dbReference type="ARBA" id="ARBA00004236"/>
    </source>
</evidence>
<reference evidence="7 8" key="1">
    <citation type="journal article" date="2013" name="Nat. Biotechnol.">
        <title>Genome sequences of rare, uncultured bacteria obtained by differential coverage binning of multiple metagenomes.</title>
        <authorList>
            <person name="Albertsen M."/>
            <person name="Hugenholtz P."/>
            <person name="Skarshewski A."/>
            <person name="Nielsen K.L."/>
            <person name="Tyson G.W."/>
            <person name="Nielsen P.H."/>
        </authorList>
    </citation>
    <scope>NUCLEOTIDE SEQUENCE [LARGE SCALE GENOMIC DNA]</scope>
    <source>
        <strain evidence="7">TM71</strain>
    </source>
</reference>
<keyword evidence="4 7" id="KW-0808">Transferase</keyword>
<gene>
    <name evidence="7" type="ORF">L336_0878</name>
</gene>
<dbReference type="Proteomes" id="UP000013893">
    <property type="component" value="Chromosome"/>
</dbReference>
<proteinExistence type="predicted"/>
<evidence type="ECO:0000313" key="7">
    <source>
        <dbReference type="EMBL" id="AGL62580.1"/>
    </source>
</evidence>
<accession>R4PWD5</accession>
<dbReference type="Pfam" id="PF00535">
    <property type="entry name" value="Glycos_transf_2"/>
    <property type="match status" value="1"/>
</dbReference>
<evidence type="ECO:0000256" key="2">
    <source>
        <dbReference type="ARBA" id="ARBA00022475"/>
    </source>
</evidence>
<keyword evidence="5" id="KW-0472">Membrane</keyword>
<dbReference type="EMBL" id="CP005957">
    <property type="protein sequence ID" value="AGL62580.1"/>
    <property type="molecule type" value="Genomic_DNA"/>
</dbReference>
<comment type="subcellular location">
    <subcellularLocation>
        <location evidence="1">Cell membrane</location>
    </subcellularLocation>
</comment>
<dbReference type="PANTHER" id="PTHR43646">
    <property type="entry name" value="GLYCOSYLTRANSFERASE"/>
    <property type="match status" value="1"/>
</dbReference>
<keyword evidence="3" id="KW-0328">Glycosyltransferase</keyword>
<keyword evidence="8" id="KW-1185">Reference proteome</keyword>
<dbReference type="OrthoDB" id="9802632at2"/>
<evidence type="ECO:0000256" key="5">
    <source>
        <dbReference type="ARBA" id="ARBA00023136"/>
    </source>
</evidence>
<name>R4PWD5_9BACT</name>
<dbReference type="InterPro" id="IPR029044">
    <property type="entry name" value="Nucleotide-diphossugar_trans"/>
</dbReference>
<keyword evidence="2" id="KW-1003">Cell membrane</keyword>
<evidence type="ECO:0000256" key="3">
    <source>
        <dbReference type="ARBA" id="ARBA00022676"/>
    </source>
</evidence>
<dbReference type="RefSeq" id="WP_015642030.1">
    <property type="nucleotide sequence ID" value="NC_021219.1"/>
</dbReference>
<dbReference type="STRING" id="1332188.L336_0878"/>
<evidence type="ECO:0000256" key="4">
    <source>
        <dbReference type="ARBA" id="ARBA00022679"/>
    </source>
</evidence>
<dbReference type="CDD" id="cd00761">
    <property type="entry name" value="Glyco_tranf_GTA_type"/>
    <property type="match status" value="1"/>
</dbReference>
<dbReference type="KEGG" id="saal:L336_0878"/>
<dbReference type="PANTHER" id="PTHR43646:SF2">
    <property type="entry name" value="GLYCOSYLTRANSFERASE 2-LIKE DOMAIN-CONTAINING PROTEIN"/>
    <property type="match status" value="1"/>
</dbReference>